<dbReference type="EMBL" id="JBHLTC010000028">
    <property type="protein sequence ID" value="MFC0626732.1"/>
    <property type="molecule type" value="Genomic_DNA"/>
</dbReference>
<sequence>MAHRLGVQAASSEGVGSKMGLLRRIVAVAVVAVALVGAAQPAASARVQWADENFERCLDIRCKQKLVVKIVWGQRTAVVSGKMINADWQRAPVHVRFWSLANGIMVHHTTRTSHIQELPFSFVLGDPNRVGGIDEIWTQFCELGPTGQPLCQPHKKDIRD</sequence>
<keyword evidence="2" id="KW-1185">Reference proteome</keyword>
<name>A0ABV6QSM5_9ACTN</name>
<comment type="caution">
    <text evidence="1">The sequence shown here is derived from an EMBL/GenBank/DDBJ whole genome shotgun (WGS) entry which is preliminary data.</text>
</comment>
<reference evidence="1 2" key="1">
    <citation type="submission" date="2024-09" db="EMBL/GenBank/DDBJ databases">
        <authorList>
            <person name="Sun Q."/>
            <person name="Mori K."/>
        </authorList>
    </citation>
    <scope>NUCLEOTIDE SEQUENCE [LARGE SCALE GENOMIC DNA]</scope>
    <source>
        <strain evidence="1 2">CGMCC 1.15906</strain>
    </source>
</reference>
<dbReference type="Proteomes" id="UP001589890">
    <property type="component" value="Unassembled WGS sequence"/>
</dbReference>
<proteinExistence type="predicted"/>
<organism evidence="1 2">
    <name type="scientific">Kribbella deserti</name>
    <dbReference type="NCBI Taxonomy" id="1926257"/>
    <lineage>
        <taxon>Bacteria</taxon>
        <taxon>Bacillati</taxon>
        <taxon>Actinomycetota</taxon>
        <taxon>Actinomycetes</taxon>
        <taxon>Propionibacteriales</taxon>
        <taxon>Kribbellaceae</taxon>
        <taxon>Kribbella</taxon>
    </lineage>
</organism>
<evidence type="ECO:0000313" key="2">
    <source>
        <dbReference type="Proteomes" id="UP001589890"/>
    </source>
</evidence>
<evidence type="ECO:0000313" key="1">
    <source>
        <dbReference type="EMBL" id="MFC0626732.1"/>
    </source>
</evidence>
<gene>
    <name evidence="1" type="ORF">ACFFGN_21810</name>
</gene>
<dbReference type="RefSeq" id="WP_380050674.1">
    <property type="nucleotide sequence ID" value="NZ_JBHLTC010000028.1"/>
</dbReference>
<accession>A0ABV6QSM5</accession>
<protein>
    <submittedName>
        <fullName evidence="1">Uncharacterized protein</fullName>
    </submittedName>
</protein>